<dbReference type="EMBL" id="JADYXP020000001">
    <property type="protein sequence ID" value="KAL0132197.1"/>
    <property type="molecule type" value="Genomic_DNA"/>
</dbReference>
<reference evidence="1 2" key="1">
    <citation type="submission" date="2023-03" db="EMBL/GenBank/DDBJ databases">
        <title>High recombination rates correlate with genetic variation in Cardiocondyla obscurior ants.</title>
        <authorList>
            <person name="Errbii M."/>
        </authorList>
    </citation>
    <scope>NUCLEOTIDE SEQUENCE [LARGE SCALE GENOMIC DNA]</scope>
    <source>
        <strain evidence="1">Alpha-2009</strain>
        <tissue evidence="1">Whole body</tissue>
    </source>
</reference>
<protein>
    <submittedName>
        <fullName evidence="1">Uncharacterized protein</fullName>
    </submittedName>
</protein>
<keyword evidence="2" id="KW-1185">Reference proteome</keyword>
<name>A0AAW2GY73_9HYME</name>
<organism evidence="1 2">
    <name type="scientific">Cardiocondyla obscurior</name>
    <dbReference type="NCBI Taxonomy" id="286306"/>
    <lineage>
        <taxon>Eukaryota</taxon>
        <taxon>Metazoa</taxon>
        <taxon>Ecdysozoa</taxon>
        <taxon>Arthropoda</taxon>
        <taxon>Hexapoda</taxon>
        <taxon>Insecta</taxon>
        <taxon>Pterygota</taxon>
        <taxon>Neoptera</taxon>
        <taxon>Endopterygota</taxon>
        <taxon>Hymenoptera</taxon>
        <taxon>Apocrita</taxon>
        <taxon>Aculeata</taxon>
        <taxon>Formicoidea</taxon>
        <taxon>Formicidae</taxon>
        <taxon>Myrmicinae</taxon>
        <taxon>Cardiocondyla</taxon>
    </lineage>
</organism>
<dbReference type="AlphaFoldDB" id="A0AAW2GY73"/>
<sequence length="96" mass="11037">MQSPRLLGREKCAPAGDKPARLRYADGRTIGAEIQRDFCSKILILFTISRRTLVSRISLLLHYSLTTSSLTETVAPIKRRRKFISRSRCRDYKRAP</sequence>
<gene>
    <name evidence="1" type="ORF">PUN28_000167</name>
</gene>
<accession>A0AAW2GY73</accession>
<evidence type="ECO:0000313" key="2">
    <source>
        <dbReference type="Proteomes" id="UP001430953"/>
    </source>
</evidence>
<evidence type="ECO:0000313" key="1">
    <source>
        <dbReference type="EMBL" id="KAL0132197.1"/>
    </source>
</evidence>
<comment type="caution">
    <text evidence="1">The sequence shown here is derived from an EMBL/GenBank/DDBJ whole genome shotgun (WGS) entry which is preliminary data.</text>
</comment>
<proteinExistence type="predicted"/>
<dbReference type="Proteomes" id="UP001430953">
    <property type="component" value="Unassembled WGS sequence"/>
</dbReference>